<dbReference type="AlphaFoldDB" id="A0A0N5BCS0"/>
<dbReference type="STRING" id="174720.A0A0N5BCS0"/>
<feature type="region of interest" description="Disordered" evidence="1">
    <location>
        <begin position="570"/>
        <end position="607"/>
    </location>
</feature>
<dbReference type="Proteomes" id="UP000046392">
    <property type="component" value="Unplaced"/>
</dbReference>
<feature type="signal peptide" evidence="3">
    <location>
        <begin position="1"/>
        <end position="21"/>
    </location>
</feature>
<accession>A0A0N5BCS0</accession>
<evidence type="ECO:0000313" key="5">
    <source>
        <dbReference type="WBParaSite" id="SPAL_0000381500.1"/>
    </source>
</evidence>
<reference evidence="5" key="1">
    <citation type="submission" date="2017-02" db="UniProtKB">
        <authorList>
            <consortium name="WormBaseParasite"/>
        </authorList>
    </citation>
    <scope>IDENTIFICATION</scope>
</reference>
<feature type="chain" id="PRO_5005894366" evidence="3">
    <location>
        <begin position="22"/>
        <end position="690"/>
    </location>
</feature>
<feature type="transmembrane region" description="Helical" evidence="2">
    <location>
        <begin position="665"/>
        <end position="685"/>
    </location>
</feature>
<evidence type="ECO:0000256" key="1">
    <source>
        <dbReference type="SAM" id="MobiDB-lite"/>
    </source>
</evidence>
<feature type="compositionally biased region" description="Polar residues" evidence="1">
    <location>
        <begin position="574"/>
        <end position="585"/>
    </location>
</feature>
<keyword evidence="2" id="KW-0472">Membrane</keyword>
<protein>
    <submittedName>
        <fullName evidence="5">Cadherin domain-containing protein</fullName>
    </submittedName>
</protein>
<organism evidence="4 5">
    <name type="scientific">Strongyloides papillosus</name>
    <name type="common">Intestinal threadworm</name>
    <dbReference type="NCBI Taxonomy" id="174720"/>
    <lineage>
        <taxon>Eukaryota</taxon>
        <taxon>Metazoa</taxon>
        <taxon>Ecdysozoa</taxon>
        <taxon>Nematoda</taxon>
        <taxon>Chromadorea</taxon>
        <taxon>Rhabditida</taxon>
        <taxon>Tylenchina</taxon>
        <taxon>Panagrolaimomorpha</taxon>
        <taxon>Strongyloidoidea</taxon>
        <taxon>Strongyloididae</taxon>
        <taxon>Strongyloides</taxon>
    </lineage>
</organism>
<keyword evidence="4" id="KW-1185">Reference proteome</keyword>
<sequence>MAFINKFIFFCLTLLFNSCYAYPNDGLKLEKNDSDIDTIQSIEALSNQIIINTSKVGPIDILKVIIDVYDLESKKLLFSNSYSGILLLISRGRYVINFLKPYHWYGIVYQVFQTSTQESKYHIEKIMVKTINDKAKTSSNKGGPIILDLKSERSKVEETHLVVFSLKWNELTTDRNGIDYAKANITLECNKSLKNKEITLNKDEIGKNIEIKLDNDFGIHEENNGSHKLIAVVKPKYCHKLCWKGMVYSNVMNHIFEREISYYCETFNPIYTQTEVRDYVSYNISDDGKLIIFTTQPNDIPTTEEKDDIINVKAIQVAHLDVGDENSTEVMGNEENLIDNEEVRNSTIEKEFIVTGKDGNNVSQFEIVDLEENSYYAVSYDYKKTQPIPYHDEQYFVIQIPDENSTKPSFLPVIVNVSLPSDDEDNSKKDDYLKPKINFYISKEFERHRILVEIEPLINESNNFLPITSSTNDTVFWLNQQSNNHSFNVPDSVMKYLCGVCKLNVIMCNTYDKSQNSRRFRRNEENVKDYGIQGTQVRYNESISNMLSGRESHLMDMAFNETTSKSYENKKNSDFTSSLTTTPSYDETDEKDDDDDNKEPSSNAKFNNLTMEEDGEVLFSEGNGKCSQLQLCYKLHIYLNSKMYDMGKECHNLTKLILTNGKNNMYSTNLMFLFYPFYIICYYYFVERGS</sequence>
<proteinExistence type="predicted"/>
<evidence type="ECO:0000256" key="3">
    <source>
        <dbReference type="SAM" id="SignalP"/>
    </source>
</evidence>
<feature type="compositionally biased region" description="Acidic residues" evidence="1">
    <location>
        <begin position="586"/>
        <end position="597"/>
    </location>
</feature>
<keyword evidence="2" id="KW-0812">Transmembrane</keyword>
<evidence type="ECO:0000313" key="4">
    <source>
        <dbReference type="Proteomes" id="UP000046392"/>
    </source>
</evidence>
<name>A0A0N5BCS0_STREA</name>
<evidence type="ECO:0000256" key="2">
    <source>
        <dbReference type="SAM" id="Phobius"/>
    </source>
</evidence>
<keyword evidence="3" id="KW-0732">Signal</keyword>
<dbReference type="WBParaSite" id="SPAL_0000381500.1">
    <property type="protein sequence ID" value="SPAL_0000381500.1"/>
    <property type="gene ID" value="SPAL_0000381500"/>
</dbReference>
<keyword evidence="2" id="KW-1133">Transmembrane helix</keyword>